<dbReference type="PROSITE" id="PS52050">
    <property type="entry name" value="WYL"/>
    <property type="match status" value="1"/>
</dbReference>
<feature type="domain" description="HTH deoR-type" evidence="3">
    <location>
        <begin position="4"/>
        <end position="59"/>
    </location>
</feature>
<dbReference type="Pfam" id="PF25583">
    <property type="entry name" value="WCX"/>
    <property type="match status" value="1"/>
</dbReference>
<dbReference type="PIRSF" id="PIRSF016838">
    <property type="entry name" value="PafC"/>
    <property type="match status" value="1"/>
</dbReference>
<dbReference type="PANTHER" id="PTHR34580:SF3">
    <property type="entry name" value="PROTEIN PAFB"/>
    <property type="match status" value="1"/>
</dbReference>
<dbReference type="SUPFAM" id="SSF46785">
    <property type="entry name" value="Winged helix' DNA-binding domain"/>
    <property type="match status" value="1"/>
</dbReference>
<dbReference type="EMBL" id="PUGF01000002">
    <property type="protein sequence ID" value="PRC94627.1"/>
    <property type="molecule type" value="Genomic_DNA"/>
</dbReference>
<keyword evidence="1" id="KW-0805">Transcription regulation</keyword>
<dbReference type="InterPro" id="IPR036390">
    <property type="entry name" value="WH_DNA-bd_sf"/>
</dbReference>
<dbReference type="InterPro" id="IPR013196">
    <property type="entry name" value="HTH_11"/>
</dbReference>
<dbReference type="PROSITE" id="PS51000">
    <property type="entry name" value="HTH_DEOR_2"/>
    <property type="match status" value="1"/>
</dbReference>
<keyword evidence="5" id="KW-1185">Reference proteome</keyword>
<dbReference type="Proteomes" id="UP000237839">
    <property type="component" value="Unassembled WGS sequence"/>
</dbReference>
<dbReference type="AlphaFoldDB" id="A0A2S9H3T3"/>
<accession>A0A2S9H3T3</accession>
<comment type="caution">
    <text evidence="4">The sequence shown here is derived from an EMBL/GenBank/DDBJ whole genome shotgun (WGS) entry which is preliminary data.</text>
</comment>
<evidence type="ECO:0000256" key="1">
    <source>
        <dbReference type="ARBA" id="ARBA00023015"/>
    </source>
</evidence>
<evidence type="ECO:0000313" key="5">
    <source>
        <dbReference type="Proteomes" id="UP000237839"/>
    </source>
</evidence>
<evidence type="ECO:0000313" key="4">
    <source>
        <dbReference type="EMBL" id="PRC94627.1"/>
    </source>
</evidence>
<sequence length="317" mass="35066">MANPTTRVLALLELLQTHELMSGAELARRLEIDPRTLRRYINTLESLGIPVMTERGRDGGYRLIHGFKLPPMMFTNDEALALGLGLVAARSLGLAATTPASNSALSKLERVMPEKLRQRMRAVGETVSLDIAKATSSGDPEILALLSAATRDQQSVRLHYLSPQQVQTDRKIDPYGLAYLNGSWYVVAHCHLRKDTRSFRLDRIQSADLLPMSFGKPADFDAMRYISSAIATIPRMHQVKVLLHTDLASAHAAIFSAFGMLEPIDDNTILTIQADDLGWVARELARLPFSFAIQEPAALKEVLAHHARELLKIGRLG</sequence>
<dbReference type="InterPro" id="IPR001034">
    <property type="entry name" value="DeoR_HTH"/>
</dbReference>
<dbReference type="Gene3D" id="1.10.10.10">
    <property type="entry name" value="Winged helix-like DNA-binding domain superfamily/Winged helix DNA-binding domain"/>
    <property type="match status" value="1"/>
</dbReference>
<keyword evidence="2" id="KW-0804">Transcription</keyword>
<dbReference type="RefSeq" id="WP_105530341.1">
    <property type="nucleotide sequence ID" value="NZ_PUGF01000002.1"/>
</dbReference>
<gene>
    <name evidence="4" type="ORF">S2091_0630</name>
</gene>
<evidence type="ECO:0000256" key="2">
    <source>
        <dbReference type="ARBA" id="ARBA00023163"/>
    </source>
</evidence>
<dbReference type="PANTHER" id="PTHR34580">
    <property type="match status" value="1"/>
</dbReference>
<proteinExistence type="predicted"/>
<dbReference type="Pfam" id="PF08279">
    <property type="entry name" value="HTH_11"/>
    <property type="match status" value="1"/>
</dbReference>
<dbReference type="OrthoDB" id="8555652at2"/>
<evidence type="ECO:0000259" key="3">
    <source>
        <dbReference type="PROSITE" id="PS51000"/>
    </source>
</evidence>
<dbReference type="InterPro" id="IPR051534">
    <property type="entry name" value="CBASS_pafABC_assoc_protein"/>
</dbReference>
<organism evidence="4 5">
    <name type="scientific">Solimicrobium silvestre</name>
    <dbReference type="NCBI Taxonomy" id="2099400"/>
    <lineage>
        <taxon>Bacteria</taxon>
        <taxon>Pseudomonadati</taxon>
        <taxon>Pseudomonadota</taxon>
        <taxon>Betaproteobacteria</taxon>
        <taxon>Burkholderiales</taxon>
        <taxon>Oxalobacteraceae</taxon>
        <taxon>Solimicrobium</taxon>
    </lineage>
</organism>
<name>A0A2S9H3T3_9BURK</name>
<protein>
    <submittedName>
        <fullName evidence="4">Putative transcriptional regulator</fullName>
    </submittedName>
</protein>
<dbReference type="InterPro" id="IPR057727">
    <property type="entry name" value="WCX_dom"/>
</dbReference>
<dbReference type="InterPro" id="IPR026881">
    <property type="entry name" value="WYL_dom"/>
</dbReference>
<dbReference type="InterPro" id="IPR036388">
    <property type="entry name" value="WH-like_DNA-bd_sf"/>
</dbReference>
<reference evidence="4 5" key="1">
    <citation type="submission" date="2018-02" db="EMBL/GenBank/DDBJ databases">
        <title>Solimicrobium silvestre gen. nov., sp. nov., isolated from alpine forest soil.</title>
        <authorList>
            <person name="Margesin R."/>
            <person name="Albuquerque L."/>
            <person name="Zhang D.-C."/>
            <person name="Froufe H.J.C."/>
            <person name="Severino R."/>
            <person name="Roxo I."/>
            <person name="Egas C."/>
            <person name="Da Costa M.S."/>
        </authorList>
    </citation>
    <scope>NUCLEOTIDE SEQUENCE [LARGE SCALE GENOMIC DNA]</scope>
    <source>
        <strain evidence="4 5">S20-91</strain>
    </source>
</reference>
<dbReference type="Pfam" id="PF13280">
    <property type="entry name" value="WYL"/>
    <property type="match status" value="1"/>
</dbReference>
<dbReference type="GO" id="GO:0003700">
    <property type="term" value="F:DNA-binding transcription factor activity"/>
    <property type="evidence" value="ECO:0007669"/>
    <property type="project" value="InterPro"/>
</dbReference>
<dbReference type="InterPro" id="IPR028349">
    <property type="entry name" value="PafC-like"/>
</dbReference>